<feature type="region of interest" description="Disordered" evidence="7">
    <location>
        <begin position="1083"/>
        <end position="1115"/>
    </location>
</feature>
<comment type="caution">
    <text evidence="11">The sequence shown here is derived from an EMBL/GenBank/DDBJ whole genome shotgun (WGS) entry which is preliminary data.</text>
</comment>
<dbReference type="Pfam" id="PF04118">
    <property type="entry name" value="Dopey_N"/>
    <property type="match status" value="1"/>
</dbReference>
<feature type="region of interest" description="Disordered" evidence="7">
    <location>
        <begin position="1"/>
        <end position="21"/>
    </location>
</feature>
<dbReference type="InterPro" id="IPR016024">
    <property type="entry name" value="ARM-type_fold"/>
</dbReference>
<dbReference type="Pfam" id="PF24598">
    <property type="entry name" value="DOP1_C"/>
    <property type="match status" value="1"/>
</dbReference>
<dbReference type="EMBL" id="CAJPDR010000001">
    <property type="protein sequence ID" value="CAF9902854.1"/>
    <property type="molecule type" value="Genomic_DNA"/>
</dbReference>
<evidence type="ECO:0000256" key="5">
    <source>
        <dbReference type="ARBA" id="ARBA00023136"/>
    </source>
</evidence>
<feature type="region of interest" description="Disordered" evidence="7">
    <location>
        <begin position="1488"/>
        <end position="1515"/>
    </location>
</feature>
<dbReference type="SUPFAM" id="SSF48371">
    <property type="entry name" value="ARM repeat"/>
    <property type="match status" value="1"/>
</dbReference>
<feature type="domain" description="DOP1 N-terminal" evidence="8">
    <location>
        <begin position="26"/>
        <end position="356"/>
    </location>
</feature>
<feature type="domain" description="DOP1-like middle TPR" evidence="9">
    <location>
        <begin position="390"/>
        <end position="614"/>
    </location>
</feature>
<dbReference type="GO" id="GO:0006895">
    <property type="term" value="P:Golgi to endosome transport"/>
    <property type="evidence" value="ECO:0007669"/>
    <property type="project" value="InterPro"/>
</dbReference>
<dbReference type="InterPro" id="IPR056457">
    <property type="entry name" value="DOP1_C"/>
</dbReference>
<dbReference type="GO" id="GO:0015031">
    <property type="term" value="P:protein transport"/>
    <property type="evidence" value="ECO:0007669"/>
    <property type="project" value="UniProtKB-KW"/>
</dbReference>
<evidence type="ECO:0000256" key="4">
    <source>
        <dbReference type="ARBA" id="ARBA00023034"/>
    </source>
</evidence>
<organism evidence="11 12">
    <name type="scientific">Alectoria fallacina</name>
    <dbReference type="NCBI Taxonomy" id="1903189"/>
    <lineage>
        <taxon>Eukaryota</taxon>
        <taxon>Fungi</taxon>
        <taxon>Dikarya</taxon>
        <taxon>Ascomycota</taxon>
        <taxon>Pezizomycotina</taxon>
        <taxon>Lecanoromycetes</taxon>
        <taxon>OSLEUM clade</taxon>
        <taxon>Lecanoromycetidae</taxon>
        <taxon>Lecanorales</taxon>
        <taxon>Lecanorineae</taxon>
        <taxon>Parmeliaceae</taxon>
        <taxon>Alectoria</taxon>
    </lineage>
</organism>
<dbReference type="PANTHER" id="PTHR14042:SF24">
    <property type="entry name" value="PROTEIN DOPEY-1 HOMOLOG"/>
    <property type="match status" value="1"/>
</dbReference>
<keyword evidence="5" id="KW-0472">Membrane</keyword>
<evidence type="ECO:0008006" key="13">
    <source>
        <dbReference type="Google" id="ProtNLM"/>
    </source>
</evidence>
<keyword evidence="12" id="KW-1185">Reference proteome</keyword>
<dbReference type="GO" id="GO:0005829">
    <property type="term" value="C:cytosol"/>
    <property type="evidence" value="ECO:0007669"/>
    <property type="project" value="GOC"/>
</dbReference>
<dbReference type="OrthoDB" id="297643at2759"/>
<feature type="compositionally biased region" description="Polar residues" evidence="7">
    <location>
        <begin position="1096"/>
        <end position="1105"/>
    </location>
</feature>
<comment type="similarity">
    <text evidence="6">Belongs to the DOP1 family.</text>
</comment>
<gene>
    <name evidence="11" type="ORF">ALECFALPRED_000047</name>
</gene>
<dbReference type="GO" id="GO:0000139">
    <property type="term" value="C:Golgi membrane"/>
    <property type="evidence" value="ECO:0007669"/>
    <property type="project" value="UniProtKB-SubCell"/>
</dbReference>
<evidence type="ECO:0000256" key="7">
    <source>
        <dbReference type="SAM" id="MobiDB-lite"/>
    </source>
</evidence>
<dbReference type="InterPro" id="IPR007249">
    <property type="entry name" value="DOP1_N"/>
</dbReference>
<evidence type="ECO:0000259" key="10">
    <source>
        <dbReference type="Pfam" id="PF24598"/>
    </source>
</evidence>
<comment type="subcellular location">
    <subcellularLocation>
        <location evidence="1">Golgi apparatus membrane</location>
        <topology evidence="1">Peripheral membrane protein</topology>
    </subcellularLocation>
</comment>
<evidence type="ECO:0000313" key="11">
    <source>
        <dbReference type="EMBL" id="CAF9902854.1"/>
    </source>
</evidence>
<dbReference type="InterPro" id="IPR040314">
    <property type="entry name" value="DOP1"/>
</dbReference>
<keyword evidence="3" id="KW-0653">Protein transport</keyword>
<evidence type="ECO:0000313" key="12">
    <source>
        <dbReference type="Proteomes" id="UP000664203"/>
    </source>
</evidence>
<dbReference type="GO" id="GO:0005802">
    <property type="term" value="C:trans-Golgi network"/>
    <property type="evidence" value="ECO:0007669"/>
    <property type="project" value="TreeGrafter"/>
</dbReference>
<dbReference type="Proteomes" id="UP000664203">
    <property type="component" value="Unassembled WGS sequence"/>
</dbReference>
<accession>A0A8H3EAF3</accession>
<evidence type="ECO:0000256" key="3">
    <source>
        <dbReference type="ARBA" id="ARBA00022927"/>
    </source>
</evidence>
<proteinExistence type="inferred from homology"/>
<dbReference type="InterPro" id="IPR056458">
    <property type="entry name" value="TPR_DOP1_M"/>
</dbReference>
<evidence type="ECO:0000259" key="8">
    <source>
        <dbReference type="Pfam" id="PF04118"/>
    </source>
</evidence>
<evidence type="ECO:0000256" key="1">
    <source>
        <dbReference type="ARBA" id="ARBA00004395"/>
    </source>
</evidence>
<evidence type="ECO:0000256" key="6">
    <source>
        <dbReference type="ARBA" id="ARBA00046326"/>
    </source>
</evidence>
<dbReference type="GO" id="GO:0005768">
    <property type="term" value="C:endosome"/>
    <property type="evidence" value="ECO:0007669"/>
    <property type="project" value="TreeGrafter"/>
</dbReference>
<reference evidence="11" key="1">
    <citation type="submission" date="2021-03" db="EMBL/GenBank/DDBJ databases">
        <authorList>
            <person name="Tagirdzhanova G."/>
        </authorList>
    </citation>
    <scope>NUCLEOTIDE SEQUENCE</scope>
</reference>
<feature type="compositionally biased region" description="Polar residues" evidence="7">
    <location>
        <begin position="1"/>
        <end position="15"/>
    </location>
</feature>
<evidence type="ECO:0000256" key="2">
    <source>
        <dbReference type="ARBA" id="ARBA00022448"/>
    </source>
</evidence>
<evidence type="ECO:0000259" key="9">
    <source>
        <dbReference type="Pfam" id="PF24597"/>
    </source>
</evidence>
<dbReference type="PANTHER" id="PTHR14042">
    <property type="entry name" value="DOPEY-RELATED"/>
    <property type="match status" value="1"/>
</dbReference>
<sequence>MLVNGSQTVRSSSPATLDEAGVGRKDKGYRRYASNVERTLSIFDTALQEWADYIAFLGRLLKALQSKPSGTTDVPHKTLVAKRLAQCLDPTLPSGVHQKALETYAYVFSTLDRDGLSRDLPLYLPGLAPTLSFASLSVKPTLLSLFETFISPLDPVMLRSAFKAITLALLPGLEEETSEEFERTLKLLNKFRSAIGQGVERNLSHSNVSGDQYYWQSLFLASITSPSRRQGALAYMVRELPPLGTPASSHSGSNHVEDAETKGFGRKLPPQVEAVTKPEPGLLIRCFAAGLQDEQLLIQRGFLDLLVTHLPLHSAVLRQNVVFGDLELLVAAAAAVVVRREMSLNRRLWTWFLGPEASSRPDDSTLSSPDYSPTITPARNSSLQLSQIEYFERYGLAPLVNSVLKMVVDDSLKPPEKARPFRICLSLMDRWEIGGLVVPQIFLPAMESVWRYQRLAPSKEALEEVLRSANVFFDAIESGLVWAELAKIVIGALKTQSPELEGVDSLSPKDCLDLVLFVITSFNVREEEMLAVHIPMVILAVIISLRLHFEAPLNNSKESKSPAIDIAFDIAIHLFDLIPPKILKRGEEQGPKIRDNRRQKDSGPQILQEIRDFYHKLQRGSENAIPPLDNTNIRDLLLHNATHFVANGLGTPIQVAYLEKEVAFLDKLLRKAQVFNLEGDEEADNGALVLVMSSLLTASDAGAAKNGIEMLPFPSIAVLVSTLEMMSNATPLDAWNSNHRVRQILPNLLTGLWTYISPSRPRHSVEAVRCLWRIHSVSPDVRLVEGSMATLMLQDESGHRSQNVKIAGARRFATVWAHSGSTAKTPADRRLTSGRALHQSGKEIKEPIVLAQPLLLLLDSLFDPKTELFMFTVSWLQSLSSLQMIVDFLIYRLDASPYLAKERPSIAQTNEQQEVDETGASLEVDDCLYYLQTILNLTKYSTVNFSASLAGKLNATILNRDKHNADAGTSGPVKVLVDDEESVMTVQSYVTDVCMRILEDHHQEQSCGVRRRISVLRQTSASLLKQLLHGPSSTTLVAMNLEGPLIEILSSSVEQSDHMLQLPLMDIILIILRIRMTKNEVLSTTHRRPTSRDTIRSASQLSVSTEKSEKENLSVEPSIQTPALLDCLTFGISSPNNHPILEQWIRFLDNCLPFYSGNAFQILMPLVDTFSRSIELVFQDLQAVFAGTSGGSCSAGEPITILNALLNGLEQVLARGHDQLLQDEGHSVAIKSPEQVQGFFGNMVSGVFASEAQKSRPTTANNRLTVLLCFKDAVRVSFNMWSWGDGGLGSSPRDPAISASLSYMSIRLRNRARRMLEHLFAAEALECLETLVEFWYKAESEGGMAQSSSVFNLLHALEASRPRNTIPALFNAMYSRTNPNVLDPIRKSTLTSELSDINLAIFLVAYTRLMEDDALDEIWTDCMTFLRDVLGNPLPHRQTLPILLDFTAILGEKIDNTNFGEQRKMRRDIGDLFVRLLAATFTIKPLAFSQDPPSSTNEEKGLHHPSNIPEPPRSNDPEDVVAIIASILPNISKILVDTDRIIAATMTISTQVLTPTIRWKTFPRNVTGSLLDIMKTMSRIPEASKSWRKDVAEAFNDPKFFHTNSLELVWNGWMPILRQWTLLDKDRMPELLSRLSSPTSAGIMFGVGASSARLEADRKTQLNLRRMATLILSAENDMFVVNLSGLQERLVDLMTATAASSPSSITRSEIYMVLRALILRISSVHLASFWPIVNAELYDALSSLYPTETRDTYNTSCVLQAAKLLDTLLTIAPDDFQLREWLFVTDTIDAVYRPSDWRPVALVDGLAETLDSRAGAPHSGTNPLAGAQQGMRKPLLTSTVVGNIPMESMVDRVLRPFLRQLSINAFESTYSMEAPDRQACCDDLLHDLFNESTLV</sequence>
<keyword evidence="4" id="KW-0333">Golgi apparatus</keyword>
<name>A0A8H3EAF3_9LECA</name>
<dbReference type="Pfam" id="PF24597">
    <property type="entry name" value="TPR_DOP1_M"/>
    <property type="match status" value="1"/>
</dbReference>
<protein>
    <recommendedName>
        <fullName evidence="13">Dopey N-terminal domain-containing protein</fullName>
    </recommendedName>
</protein>
<keyword evidence="2" id="KW-0813">Transport</keyword>
<feature type="domain" description="DOP1-like C-terminal" evidence="10">
    <location>
        <begin position="1402"/>
        <end position="1871"/>
    </location>
</feature>